<comment type="caution">
    <text evidence="2">The sequence shown here is derived from an EMBL/GenBank/DDBJ whole genome shotgun (WGS) entry which is preliminary data.</text>
</comment>
<dbReference type="EMBL" id="SNRY01001101">
    <property type="protein sequence ID" value="KAA6333540.1"/>
    <property type="molecule type" value="Genomic_DNA"/>
</dbReference>
<keyword evidence="2" id="KW-0326">Glycosidase</keyword>
<dbReference type="Gene3D" id="3.20.20.80">
    <property type="entry name" value="Glycosidases"/>
    <property type="match status" value="2"/>
</dbReference>
<evidence type="ECO:0000259" key="1">
    <source>
        <dbReference type="SMART" id="SM00642"/>
    </source>
</evidence>
<dbReference type="InterPro" id="IPR006047">
    <property type="entry name" value="GH13_cat_dom"/>
</dbReference>
<accession>A0A5J4RK62</accession>
<dbReference type="Pfam" id="PF00128">
    <property type="entry name" value="Alpha-amylase"/>
    <property type="match status" value="1"/>
</dbReference>
<dbReference type="GO" id="GO:0009313">
    <property type="term" value="P:oligosaccharide catabolic process"/>
    <property type="evidence" value="ECO:0007669"/>
    <property type="project" value="TreeGrafter"/>
</dbReference>
<sequence length="585" mass="67180">MSKKKIIIYQVFARLFGNDNNARVHNGSIMENGCGKMSDFTIKALTEIKKLGITHIWYMGIIEHATQTDYTAYGIPLDHPAIVKGKAGSPFAIKDYYDVDPDLANDVFKRMKEFESLVSRTHRSGLKIIIDFIPNHVARQYHSDVRPADVVDLGAGDNPDRAFSPRNNFYYIPQTELRGYFDMQAGAIQPYREYPAKATGNNHFDAHPSISDWYETVKLNYGVNYTGGGEHGFFPVPDTWEKMLHILLFWASKGVDGFRCDMVEMVPVEFWEWCIPQVKSKFSKLIFIAETYNPTQYRDYLFRGKFDYLYDKVGLYETLRNIICGYETASAITRCWQNLGGIEKNMLNFLENHDEQRIASDFFAGDARKAISALIVSACMNTNPIMIYFGQELGEPGMDQEGFSGRDGRTSIFDYWCVNSICQWRNKNKFDGEKLTEGMKRLRDTYRKILVLCNEEPAIAQGSFYDLMYVNQDNWTFNKYKQYAFLRKYKNEVLLILANFDDLSVEVGIHIPFHAFEFLGLPQLESCTATDLLTGKEEQITLSPHKLVHTSIGARNGKILKISYSHFLHQETGIHVLRDSSLQLV</sequence>
<dbReference type="CDD" id="cd11349">
    <property type="entry name" value="AmyAc_3"/>
    <property type="match status" value="1"/>
</dbReference>
<dbReference type="InterPro" id="IPR017853">
    <property type="entry name" value="GH"/>
</dbReference>
<reference evidence="2" key="1">
    <citation type="submission" date="2019-03" db="EMBL/GenBank/DDBJ databases">
        <title>Single cell metagenomics reveals metabolic interactions within the superorganism composed of flagellate Streblomastix strix and complex community of Bacteroidetes bacteria on its surface.</title>
        <authorList>
            <person name="Treitli S.C."/>
            <person name="Kolisko M."/>
            <person name="Husnik F."/>
            <person name="Keeling P."/>
            <person name="Hampl V."/>
        </authorList>
    </citation>
    <scope>NUCLEOTIDE SEQUENCE</scope>
    <source>
        <strain evidence="2">STM</strain>
    </source>
</reference>
<dbReference type="PANTHER" id="PTHR10357:SF205">
    <property type="entry name" value="O-GLYCOSYL HYDROLASE FAMILY 13"/>
    <property type="match status" value="1"/>
</dbReference>
<dbReference type="PANTHER" id="PTHR10357">
    <property type="entry name" value="ALPHA-AMYLASE FAMILY MEMBER"/>
    <property type="match status" value="1"/>
</dbReference>
<gene>
    <name evidence="2" type="ORF">EZS27_018062</name>
</gene>
<dbReference type="InterPro" id="IPR013780">
    <property type="entry name" value="Glyco_hydro_b"/>
</dbReference>
<dbReference type="SMART" id="SM00642">
    <property type="entry name" value="Aamy"/>
    <property type="match status" value="1"/>
</dbReference>
<keyword evidence="2" id="KW-0378">Hydrolase</keyword>
<dbReference type="AlphaFoldDB" id="A0A5J4RK62"/>
<dbReference type="GO" id="GO:0004556">
    <property type="term" value="F:alpha-amylase activity"/>
    <property type="evidence" value="ECO:0007669"/>
    <property type="project" value="UniProtKB-EC"/>
</dbReference>
<name>A0A5J4RK62_9ZZZZ</name>
<dbReference type="SUPFAM" id="SSF51445">
    <property type="entry name" value="(Trans)glycosidases"/>
    <property type="match status" value="1"/>
</dbReference>
<dbReference type="SUPFAM" id="SSF51011">
    <property type="entry name" value="Glycosyl hydrolase domain"/>
    <property type="match status" value="1"/>
</dbReference>
<proteinExistence type="predicted"/>
<feature type="domain" description="Glycosyl hydrolase family 13 catalytic" evidence="1">
    <location>
        <begin position="10"/>
        <end position="431"/>
    </location>
</feature>
<evidence type="ECO:0000313" key="2">
    <source>
        <dbReference type="EMBL" id="KAA6333540.1"/>
    </source>
</evidence>
<dbReference type="Gene3D" id="2.60.40.1180">
    <property type="entry name" value="Golgi alpha-mannosidase II"/>
    <property type="match status" value="1"/>
</dbReference>
<dbReference type="EC" id="3.2.1.1" evidence="2"/>
<protein>
    <submittedName>
        <fullName evidence="2">Alpha-amylase 2</fullName>
        <ecNumber evidence="2">3.2.1.1</ecNumber>
    </submittedName>
</protein>
<organism evidence="2">
    <name type="scientific">termite gut metagenome</name>
    <dbReference type="NCBI Taxonomy" id="433724"/>
    <lineage>
        <taxon>unclassified sequences</taxon>
        <taxon>metagenomes</taxon>
        <taxon>organismal metagenomes</taxon>
    </lineage>
</organism>